<protein>
    <submittedName>
        <fullName evidence="2">Glycerophosphodiester phosphodiesterase</fullName>
    </submittedName>
</protein>
<keyword evidence="3" id="KW-1185">Reference proteome</keyword>
<reference evidence="2 3" key="1">
    <citation type="submission" date="2024-09" db="EMBL/GenBank/DDBJ databases">
        <authorList>
            <person name="Sun Q."/>
            <person name="Mori K."/>
        </authorList>
    </citation>
    <scope>NUCLEOTIDE SEQUENCE [LARGE SCALE GENOMIC DNA]</scope>
    <source>
        <strain evidence="2 3">CCM 7759</strain>
    </source>
</reference>
<dbReference type="SUPFAM" id="SSF51695">
    <property type="entry name" value="PLC-like phosphodiesterases"/>
    <property type="match status" value="1"/>
</dbReference>
<dbReference type="Proteomes" id="UP001589776">
    <property type="component" value="Unassembled WGS sequence"/>
</dbReference>
<evidence type="ECO:0000259" key="1">
    <source>
        <dbReference type="PROSITE" id="PS51704"/>
    </source>
</evidence>
<sequence>MGSWIHSAGTRPLIIAHRGAAAEAPENTMAAFRKAIEQGCDAIELDVHLTADGQVVVFHDETLERTTNRSGPVGSLTWDELRQADAGAWFGRDFAGERVPLLSEVLELMPAAVGLNLELKLSYGGRMVAPVARLLREYGRAETTVISSYDHKLLYRMKQEAPEVLISLVYDGRLLNPLRLADDFGHDVFSFSLHHRMVEEDDVAPLRAAGKPVIVWTANREEDIRRLAACGVSGIITDVPGAARAWL</sequence>
<dbReference type="EMBL" id="JBHLWN010000022">
    <property type="protein sequence ID" value="MFC0211764.1"/>
    <property type="molecule type" value="Genomic_DNA"/>
</dbReference>
<feature type="domain" description="GP-PDE" evidence="1">
    <location>
        <begin position="12"/>
        <end position="247"/>
    </location>
</feature>
<dbReference type="PROSITE" id="PS51704">
    <property type="entry name" value="GP_PDE"/>
    <property type="match status" value="1"/>
</dbReference>
<accession>A0ABV6DGL4</accession>
<organism evidence="2 3">
    <name type="scientific">Paenibacillus chartarius</name>
    <dbReference type="NCBI Taxonomy" id="747481"/>
    <lineage>
        <taxon>Bacteria</taxon>
        <taxon>Bacillati</taxon>
        <taxon>Bacillota</taxon>
        <taxon>Bacilli</taxon>
        <taxon>Bacillales</taxon>
        <taxon>Paenibacillaceae</taxon>
        <taxon>Paenibacillus</taxon>
    </lineage>
</organism>
<dbReference type="InterPro" id="IPR017946">
    <property type="entry name" value="PLC-like_Pdiesterase_TIM-brl"/>
</dbReference>
<evidence type="ECO:0000313" key="3">
    <source>
        <dbReference type="Proteomes" id="UP001589776"/>
    </source>
</evidence>
<evidence type="ECO:0000313" key="2">
    <source>
        <dbReference type="EMBL" id="MFC0211764.1"/>
    </source>
</evidence>
<dbReference type="PROSITE" id="PS50007">
    <property type="entry name" value="PIPLC_X_DOMAIN"/>
    <property type="match status" value="1"/>
</dbReference>
<proteinExistence type="predicted"/>
<dbReference type="PANTHER" id="PTHR46211:SF14">
    <property type="entry name" value="GLYCEROPHOSPHODIESTER PHOSPHODIESTERASE"/>
    <property type="match status" value="1"/>
</dbReference>
<dbReference type="RefSeq" id="WP_377468755.1">
    <property type="nucleotide sequence ID" value="NZ_JBHLWN010000022.1"/>
</dbReference>
<gene>
    <name evidence="2" type="ORF">ACFFK0_04725</name>
</gene>
<dbReference type="Gene3D" id="3.20.20.190">
    <property type="entry name" value="Phosphatidylinositol (PI) phosphodiesterase"/>
    <property type="match status" value="1"/>
</dbReference>
<comment type="caution">
    <text evidence="2">The sequence shown here is derived from an EMBL/GenBank/DDBJ whole genome shotgun (WGS) entry which is preliminary data.</text>
</comment>
<dbReference type="Pfam" id="PF03009">
    <property type="entry name" value="GDPD"/>
    <property type="match status" value="1"/>
</dbReference>
<dbReference type="InterPro" id="IPR030395">
    <property type="entry name" value="GP_PDE_dom"/>
</dbReference>
<name>A0ABV6DGL4_9BACL</name>
<dbReference type="PANTHER" id="PTHR46211">
    <property type="entry name" value="GLYCEROPHOSPHORYL DIESTER PHOSPHODIESTERASE"/>
    <property type="match status" value="1"/>
</dbReference>